<comment type="caution">
    <text evidence="7">The sequence shown here is derived from an EMBL/GenBank/DDBJ whole genome shotgun (WGS) entry which is preliminary data.</text>
</comment>
<feature type="transmembrane region" description="Helical" evidence="6">
    <location>
        <begin position="49"/>
        <end position="68"/>
    </location>
</feature>
<name>A0A1F8GQG2_9BACT</name>
<keyword evidence="3 6" id="KW-0812">Transmembrane</keyword>
<evidence type="ECO:0000313" key="7">
    <source>
        <dbReference type="EMBL" id="OGN27662.1"/>
    </source>
</evidence>
<keyword evidence="5 6" id="KW-0472">Membrane</keyword>
<feature type="transmembrane region" description="Helical" evidence="6">
    <location>
        <begin position="235"/>
        <end position="260"/>
    </location>
</feature>
<dbReference type="PANTHER" id="PTHR39087">
    <property type="entry name" value="UPF0104 MEMBRANE PROTEIN MJ1595"/>
    <property type="match status" value="1"/>
</dbReference>
<evidence type="ECO:0000313" key="8">
    <source>
        <dbReference type="Proteomes" id="UP000178444"/>
    </source>
</evidence>
<evidence type="ECO:0000256" key="1">
    <source>
        <dbReference type="ARBA" id="ARBA00004651"/>
    </source>
</evidence>
<keyword evidence="2" id="KW-1003">Cell membrane</keyword>
<gene>
    <name evidence="7" type="ORF">A2941_01585</name>
</gene>
<accession>A0A1F8GQG2</accession>
<feature type="transmembrane region" description="Helical" evidence="6">
    <location>
        <begin position="165"/>
        <end position="186"/>
    </location>
</feature>
<feature type="transmembrane region" description="Helical" evidence="6">
    <location>
        <begin position="298"/>
        <end position="324"/>
    </location>
</feature>
<dbReference type="EMBL" id="MGKO01000008">
    <property type="protein sequence ID" value="OGN27662.1"/>
    <property type="molecule type" value="Genomic_DNA"/>
</dbReference>
<organism evidence="7 8">
    <name type="scientific">Candidatus Yanofskybacteria bacterium RIFCSPLOWO2_01_FULL_49_17</name>
    <dbReference type="NCBI Taxonomy" id="1802700"/>
    <lineage>
        <taxon>Bacteria</taxon>
        <taxon>Candidatus Yanofskyibacteriota</taxon>
    </lineage>
</organism>
<keyword evidence="4 6" id="KW-1133">Transmembrane helix</keyword>
<dbReference type="InterPro" id="IPR022791">
    <property type="entry name" value="L-PG_synthase/AglD"/>
</dbReference>
<evidence type="ECO:0000256" key="5">
    <source>
        <dbReference type="ARBA" id="ARBA00023136"/>
    </source>
</evidence>
<evidence type="ECO:0000256" key="6">
    <source>
        <dbReference type="SAM" id="Phobius"/>
    </source>
</evidence>
<feature type="transmembrane region" description="Helical" evidence="6">
    <location>
        <begin position="138"/>
        <end position="159"/>
    </location>
</feature>
<feature type="transmembrane region" description="Helical" evidence="6">
    <location>
        <begin position="266"/>
        <end position="291"/>
    </location>
</feature>
<dbReference type="PANTHER" id="PTHR39087:SF2">
    <property type="entry name" value="UPF0104 MEMBRANE PROTEIN MJ1595"/>
    <property type="match status" value="1"/>
</dbReference>
<sequence>MINGMLSALPRLKFNLSRVIFYLVTFVALVLVYAKFSEFRLLLAIFEKANLWWLVGIALTQLLFYYFLTLNYRDVLRIKDLQVSIRELFPLVFVIQFLNQALPSATISGQAFFVMYLRKFGMPFAESMSRALLELMTLYIAIGAFFVASVSMLFASRGLFDHPELAYLIYVFLFFGIIFAGIFIALQRKKRSRFMKWMIFKLRKYFENGPNIEEIIQQMKETVGINKLKHHRLTFWSACLWQGLELLMNVFTLYFVFFAIGEPLSFTASFIVFTLTRFISMVSFIPGAFGIFEGSMTFVLATFGMPIGPALAATLLFRAFSFWLPLPVGWWLYRKYMHAFTDDKQNI</sequence>
<dbReference type="Pfam" id="PF03706">
    <property type="entry name" value="LPG_synthase_TM"/>
    <property type="match status" value="1"/>
</dbReference>
<feature type="transmembrane region" description="Helical" evidence="6">
    <location>
        <begin position="20"/>
        <end position="37"/>
    </location>
</feature>
<dbReference type="NCBIfam" id="TIGR00374">
    <property type="entry name" value="flippase-like domain"/>
    <property type="match status" value="1"/>
</dbReference>
<evidence type="ECO:0000256" key="4">
    <source>
        <dbReference type="ARBA" id="ARBA00022989"/>
    </source>
</evidence>
<reference evidence="7 8" key="1">
    <citation type="journal article" date="2016" name="Nat. Commun.">
        <title>Thousands of microbial genomes shed light on interconnected biogeochemical processes in an aquifer system.</title>
        <authorList>
            <person name="Anantharaman K."/>
            <person name="Brown C.T."/>
            <person name="Hug L.A."/>
            <person name="Sharon I."/>
            <person name="Castelle C.J."/>
            <person name="Probst A.J."/>
            <person name="Thomas B.C."/>
            <person name="Singh A."/>
            <person name="Wilkins M.J."/>
            <person name="Karaoz U."/>
            <person name="Brodie E.L."/>
            <person name="Williams K.H."/>
            <person name="Hubbard S.S."/>
            <person name="Banfield J.F."/>
        </authorList>
    </citation>
    <scope>NUCLEOTIDE SEQUENCE [LARGE SCALE GENOMIC DNA]</scope>
</reference>
<comment type="subcellular location">
    <subcellularLocation>
        <location evidence="1">Cell membrane</location>
        <topology evidence="1">Multi-pass membrane protein</topology>
    </subcellularLocation>
</comment>
<dbReference type="GO" id="GO:0005886">
    <property type="term" value="C:plasma membrane"/>
    <property type="evidence" value="ECO:0007669"/>
    <property type="project" value="UniProtKB-SubCell"/>
</dbReference>
<feature type="transmembrane region" description="Helical" evidence="6">
    <location>
        <begin position="88"/>
        <end position="117"/>
    </location>
</feature>
<proteinExistence type="predicted"/>
<dbReference type="Proteomes" id="UP000178444">
    <property type="component" value="Unassembled WGS sequence"/>
</dbReference>
<dbReference type="AlphaFoldDB" id="A0A1F8GQG2"/>
<evidence type="ECO:0008006" key="9">
    <source>
        <dbReference type="Google" id="ProtNLM"/>
    </source>
</evidence>
<evidence type="ECO:0000256" key="3">
    <source>
        <dbReference type="ARBA" id="ARBA00022692"/>
    </source>
</evidence>
<protein>
    <recommendedName>
        <fullName evidence="9">TIGR00374 family protein</fullName>
    </recommendedName>
</protein>
<evidence type="ECO:0000256" key="2">
    <source>
        <dbReference type="ARBA" id="ARBA00022475"/>
    </source>
</evidence>